<organism evidence="2 3">
    <name type="scientific">Actinidia rufa</name>
    <dbReference type="NCBI Taxonomy" id="165716"/>
    <lineage>
        <taxon>Eukaryota</taxon>
        <taxon>Viridiplantae</taxon>
        <taxon>Streptophyta</taxon>
        <taxon>Embryophyta</taxon>
        <taxon>Tracheophyta</taxon>
        <taxon>Spermatophyta</taxon>
        <taxon>Magnoliopsida</taxon>
        <taxon>eudicotyledons</taxon>
        <taxon>Gunneridae</taxon>
        <taxon>Pentapetalae</taxon>
        <taxon>asterids</taxon>
        <taxon>Ericales</taxon>
        <taxon>Actinidiaceae</taxon>
        <taxon>Actinidia</taxon>
    </lineage>
</organism>
<dbReference type="Proteomes" id="UP000585474">
    <property type="component" value="Unassembled WGS sequence"/>
</dbReference>
<comment type="caution">
    <text evidence="2">The sequence shown here is derived from an EMBL/GenBank/DDBJ whole genome shotgun (WGS) entry which is preliminary data.</text>
</comment>
<gene>
    <name evidence="2" type="ORF">Acr_02g0012910</name>
</gene>
<dbReference type="OrthoDB" id="1937528at2759"/>
<evidence type="ECO:0000313" key="3">
    <source>
        <dbReference type="Proteomes" id="UP000585474"/>
    </source>
</evidence>
<proteinExistence type="predicted"/>
<dbReference type="Pfam" id="PF13966">
    <property type="entry name" value="zf-RVT"/>
    <property type="match status" value="1"/>
</dbReference>
<sequence length="696" mass="80391">MGMRDFNDFIECLEVVDLPLLGRKFTWGESQKGDKWSRLDRFLLHYEWLEKFDSKQWGLPRVLSDHSPILLMKDERDWGPRPFRFLNSWIEQPSFLEVVSKSWAETKIEGWAGYCIFKKLQDLKLKLKAWSRSNVGNIIEKLKLAEQKVQEWDRIAEERGLEPEENARRREVMAEVWKLSRWVERDWLQKSRLNWTLQGDRKCIDDFSAGTLEAEFTEDEIWKAVKDCDGNKAPGPDGPINLVGSIYKILAKVLATRLKSAMNTVIGEAQSAFLGGRNILDGVLIANEVVDWWKSKNKREALNRLMDRAKELGLIKGASVGQSNFSISHLQFADDTILFCEVDVTEVTNIKRILRCFEVMSGMKVNFHKSGICGVGIENEILNRCAGILRCKKQRLPMKYLGLPLGASPRRQAMWKPVIELIKKRLSSWKKRFLSFGGRFGAEYGALWKKLICSKYDMELSEWSSIEIKIGDGARVNFWKDVWLGDGSEPLKIVFPRLFSLSVDKKASVAETMDRSRIGGWNSIFRRNLRSWESDDLQRLHNFLAEFSGLNGNSCDKLIWTVDQSNLFSVKSMYQWFDQSLGNAVDVPNFLWKNVVPLRVKFFGWLVWNARIKSRDLLFKIGVLDVAADIRCSFCESEIESIDHVLLHWRADMADFAFLVCWIFLINMDARVQEGLSHKRDAAFRILGMLLVLNLG</sequence>
<name>A0A7J0E970_9ERIC</name>
<dbReference type="EMBL" id="BJWL01000002">
    <property type="protein sequence ID" value="GFY83051.1"/>
    <property type="molecule type" value="Genomic_DNA"/>
</dbReference>
<evidence type="ECO:0000313" key="2">
    <source>
        <dbReference type="EMBL" id="GFY83051.1"/>
    </source>
</evidence>
<dbReference type="InterPro" id="IPR036691">
    <property type="entry name" value="Endo/exonu/phosph_ase_sf"/>
</dbReference>
<dbReference type="Gene3D" id="3.60.10.10">
    <property type="entry name" value="Endonuclease/exonuclease/phosphatase"/>
    <property type="match status" value="1"/>
</dbReference>
<feature type="domain" description="Reverse transcriptase zinc-binding" evidence="1">
    <location>
        <begin position="568"/>
        <end position="648"/>
    </location>
</feature>
<dbReference type="SUPFAM" id="SSF56219">
    <property type="entry name" value="DNase I-like"/>
    <property type="match status" value="1"/>
</dbReference>
<evidence type="ECO:0000259" key="1">
    <source>
        <dbReference type="Pfam" id="PF13966"/>
    </source>
</evidence>
<protein>
    <recommendedName>
        <fullName evidence="1">Reverse transcriptase zinc-binding domain-containing protein</fullName>
    </recommendedName>
</protein>
<accession>A0A7J0E970</accession>
<dbReference type="PANTHER" id="PTHR36617">
    <property type="entry name" value="PROTEIN, PUTATIVE-RELATED"/>
    <property type="match status" value="1"/>
</dbReference>
<dbReference type="AlphaFoldDB" id="A0A7J0E970"/>
<dbReference type="InterPro" id="IPR026960">
    <property type="entry name" value="RVT-Znf"/>
</dbReference>
<keyword evidence="3" id="KW-1185">Reference proteome</keyword>
<reference evidence="2 3" key="1">
    <citation type="submission" date="2019-07" db="EMBL/GenBank/DDBJ databases">
        <title>De Novo Assembly of kiwifruit Actinidia rufa.</title>
        <authorList>
            <person name="Sugita-Konishi S."/>
            <person name="Sato K."/>
            <person name="Mori E."/>
            <person name="Abe Y."/>
            <person name="Kisaki G."/>
            <person name="Hamano K."/>
            <person name="Suezawa K."/>
            <person name="Otani M."/>
            <person name="Fukuda T."/>
            <person name="Manabe T."/>
            <person name="Gomi K."/>
            <person name="Tabuchi M."/>
            <person name="Akimitsu K."/>
            <person name="Kataoka I."/>
        </authorList>
    </citation>
    <scope>NUCLEOTIDE SEQUENCE [LARGE SCALE GENOMIC DNA]</scope>
    <source>
        <strain evidence="3">cv. Fuchu</strain>
    </source>
</reference>
<dbReference type="PANTHER" id="PTHR36617:SF16">
    <property type="entry name" value="OS04G0516500 PROTEIN"/>
    <property type="match status" value="1"/>
</dbReference>